<keyword evidence="3 5" id="KW-1133">Transmembrane helix</keyword>
<dbReference type="InterPro" id="IPR011701">
    <property type="entry name" value="MFS"/>
</dbReference>
<dbReference type="Pfam" id="PF07690">
    <property type="entry name" value="MFS_1"/>
    <property type="match status" value="2"/>
</dbReference>
<gene>
    <name evidence="7" type="ORF">SAMN04487788_2442</name>
</gene>
<organism evidence="7 8">
    <name type="scientific">Microbacterium testaceum (strain StLB037)</name>
    <dbReference type="NCBI Taxonomy" id="979556"/>
    <lineage>
        <taxon>Bacteria</taxon>
        <taxon>Bacillati</taxon>
        <taxon>Actinomycetota</taxon>
        <taxon>Actinomycetes</taxon>
        <taxon>Micrococcales</taxon>
        <taxon>Microbacteriaceae</taxon>
        <taxon>Microbacterium</taxon>
    </lineage>
</organism>
<feature type="transmembrane region" description="Helical" evidence="5">
    <location>
        <begin position="127"/>
        <end position="147"/>
    </location>
</feature>
<feature type="domain" description="Major facilitator superfamily (MFS) profile" evidence="6">
    <location>
        <begin position="211"/>
        <end position="425"/>
    </location>
</feature>
<feature type="transmembrane region" description="Helical" evidence="5">
    <location>
        <begin position="189"/>
        <end position="208"/>
    </location>
</feature>
<evidence type="ECO:0000256" key="1">
    <source>
        <dbReference type="ARBA" id="ARBA00004651"/>
    </source>
</evidence>
<accession>A0A1H0QN58</accession>
<dbReference type="Gene3D" id="1.20.1250.20">
    <property type="entry name" value="MFS general substrate transporter like domains"/>
    <property type="match status" value="2"/>
</dbReference>
<keyword evidence="7" id="KW-0762">Sugar transport</keyword>
<evidence type="ECO:0000313" key="7">
    <source>
        <dbReference type="EMBL" id="SDP18767.1"/>
    </source>
</evidence>
<reference evidence="7 8" key="1">
    <citation type="submission" date="2016-10" db="EMBL/GenBank/DDBJ databases">
        <authorList>
            <person name="de Groot N.N."/>
        </authorList>
    </citation>
    <scope>NUCLEOTIDE SEQUENCE [LARGE SCALE GENOMIC DNA]</scope>
    <source>
        <strain evidence="7 8">StLB037</strain>
    </source>
</reference>
<dbReference type="GO" id="GO:0022857">
    <property type="term" value="F:transmembrane transporter activity"/>
    <property type="evidence" value="ECO:0007669"/>
    <property type="project" value="InterPro"/>
</dbReference>
<evidence type="ECO:0000313" key="8">
    <source>
        <dbReference type="Proteomes" id="UP000186456"/>
    </source>
</evidence>
<dbReference type="InterPro" id="IPR036259">
    <property type="entry name" value="MFS_trans_sf"/>
</dbReference>
<evidence type="ECO:0000256" key="3">
    <source>
        <dbReference type="ARBA" id="ARBA00022989"/>
    </source>
</evidence>
<feature type="transmembrane region" description="Helical" evidence="5">
    <location>
        <begin position="67"/>
        <end position="89"/>
    </location>
</feature>
<keyword evidence="4 5" id="KW-0472">Membrane</keyword>
<dbReference type="PANTHER" id="PTHR23528:SF1">
    <property type="entry name" value="MAJOR FACILITATOR SUPERFAMILY (MFS) PROFILE DOMAIN-CONTAINING PROTEIN"/>
    <property type="match status" value="1"/>
</dbReference>
<comment type="subcellular location">
    <subcellularLocation>
        <location evidence="1">Cell membrane</location>
        <topology evidence="1">Multi-pass membrane protein</topology>
    </subcellularLocation>
</comment>
<sequence>MTADATPATLTAYAEPTRPVRAGWIAAFAGVWLGLWMAQLVPVQVLLPLQIAAQHASDDWLVSLVTYGLVSAVAGTFVVIAYPIVGALSDRTRSRFGRRRPWILGGVVLAAVGLALLGVQTESLGTVTMWTAVMMGFCMASAALTAVMADRVPAGQRGLVSGWISAPNAIGILLGIVLVTAVFTTTASGYLALAVCCVGLAVPFLLVLRDVPLTASEAALLGPLTVRTILSSIWVDPRRHPDFAWTVASRVLINLGNAIATTMLLYFFTFALRVADPTGFLVFTTVIYMVVTIVASVALGKLSDVVQRRRVFVLASGVAQAVSALLLAVAPAESTAVIGAVLLGLGQGCFFAVDQALATQVLPSAETRGKDVGIMNIALAGPQAFGPLLGAGAVVLFGGFSGLFLASGLAGLLGSVIIMRVRSVR</sequence>
<dbReference type="PROSITE" id="PS50850">
    <property type="entry name" value="MFS"/>
    <property type="match status" value="1"/>
</dbReference>
<name>A0A1H0QN58_MICTS</name>
<evidence type="ECO:0000256" key="5">
    <source>
        <dbReference type="SAM" id="Phobius"/>
    </source>
</evidence>
<dbReference type="Proteomes" id="UP000186456">
    <property type="component" value="Unassembled WGS sequence"/>
</dbReference>
<feature type="transmembrane region" description="Helical" evidence="5">
    <location>
        <begin position="101"/>
        <end position="121"/>
    </location>
</feature>
<proteinExistence type="predicted"/>
<dbReference type="GO" id="GO:0005886">
    <property type="term" value="C:plasma membrane"/>
    <property type="evidence" value="ECO:0007669"/>
    <property type="project" value="UniProtKB-SubCell"/>
</dbReference>
<feature type="transmembrane region" description="Helical" evidence="5">
    <location>
        <begin position="403"/>
        <end position="421"/>
    </location>
</feature>
<dbReference type="AlphaFoldDB" id="A0A1H0QN58"/>
<keyword evidence="2 5" id="KW-0812">Transmembrane</keyword>
<dbReference type="SUPFAM" id="SSF103473">
    <property type="entry name" value="MFS general substrate transporter"/>
    <property type="match status" value="1"/>
</dbReference>
<protein>
    <submittedName>
        <fullName evidence="7">MFS/sugar transport protein</fullName>
    </submittedName>
</protein>
<dbReference type="InterPro" id="IPR020846">
    <property type="entry name" value="MFS_dom"/>
</dbReference>
<evidence type="ECO:0000259" key="6">
    <source>
        <dbReference type="PROSITE" id="PS50850"/>
    </source>
</evidence>
<dbReference type="PANTHER" id="PTHR23528">
    <property type="match status" value="1"/>
</dbReference>
<keyword evidence="7" id="KW-0813">Transport</keyword>
<dbReference type="EMBL" id="FNJN01000005">
    <property type="protein sequence ID" value="SDP18767.1"/>
    <property type="molecule type" value="Genomic_DNA"/>
</dbReference>
<evidence type="ECO:0000256" key="4">
    <source>
        <dbReference type="ARBA" id="ARBA00023136"/>
    </source>
</evidence>
<feature type="transmembrane region" description="Helical" evidence="5">
    <location>
        <begin position="24"/>
        <end position="47"/>
    </location>
</feature>
<feature type="transmembrane region" description="Helical" evidence="5">
    <location>
        <begin position="159"/>
        <end position="183"/>
    </location>
</feature>
<feature type="transmembrane region" description="Helical" evidence="5">
    <location>
        <begin position="280"/>
        <end position="299"/>
    </location>
</feature>
<evidence type="ECO:0000256" key="2">
    <source>
        <dbReference type="ARBA" id="ARBA00022692"/>
    </source>
</evidence>
<feature type="transmembrane region" description="Helical" evidence="5">
    <location>
        <begin position="247"/>
        <end position="268"/>
    </location>
</feature>